<sequence length="148" mass="16540">MKRSLNEWGDTPRSIRGLVTKAHQQKIDKEKMANEQTSSELAVLCYGSGPRVELGSDNTVEAQTSKQQGNKLKSSSKKKSRADELRLMCTNGKPEYVGDEGEGVEQFPPKIVAMHKVRWNMNLGSENWLCYGGAAGIVRCQEIDFYDL</sequence>
<gene>
    <name evidence="1" type="ORF">M9H77_04223</name>
</gene>
<reference evidence="2" key="1">
    <citation type="journal article" date="2023" name="Nat. Plants">
        <title>Single-cell RNA sequencing provides a high-resolution roadmap for understanding the multicellular compartmentation of specialized metabolism.</title>
        <authorList>
            <person name="Sun S."/>
            <person name="Shen X."/>
            <person name="Li Y."/>
            <person name="Li Y."/>
            <person name="Wang S."/>
            <person name="Li R."/>
            <person name="Zhang H."/>
            <person name="Shen G."/>
            <person name="Guo B."/>
            <person name="Wei J."/>
            <person name="Xu J."/>
            <person name="St-Pierre B."/>
            <person name="Chen S."/>
            <person name="Sun C."/>
        </authorList>
    </citation>
    <scope>NUCLEOTIDE SEQUENCE [LARGE SCALE GENOMIC DNA]</scope>
</reference>
<protein>
    <submittedName>
        <fullName evidence="1">Uncharacterized protein</fullName>
    </submittedName>
</protein>
<evidence type="ECO:0000313" key="2">
    <source>
        <dbReference type="Proteomes" id="UP001060085"/>
    </source>
</evidence>
<keyword evidence="2" id="KW-1185">Reference proteome</keyword>
<name>A0ACC0CDN5_CATRO</name>
<dbReference type="Proteomes" id="UP001060085">
    <property type="component" value="Linkage Group LG01"/>
</dbReference>
<comment type="caution">
    <text evidence="1">The sequence shown here is derived from an EMBL/GenBank/DDBJ whole genome shotgun (WGS) entry which is preliminary data.</text>
</comment>
<proteinExistence type="predicted"/>
<organism evidence="1 2">
    <name type="scientific">Catharanthus roseus</name>
    <name type="common">Madagascar periwinkle</name>
    <name type="synonym">Vinca rosea</name>
    <dbReference type="NCBI Taxonomy" id="4058"/>
    <lineage>
        <taxon>Eukaryota</taxon>
        <taxon>Viridiplantae</taxon>
        <taxon>Streptophyta</taxon>
        <taxon>Embryophyta</taxon>
        <taxon>Tracheophyta</taxon>
        <taxon>Spermatophyta</taxon>
        <taxon>Magnoliopsida</taxon>
        <taxon>eudicotyledons</taxon>
        <taxon>Gunneridae</taxon>
        <taxon>Pentapetalae</taxon>
        <taxon>asterids</taxon>
        <taxon>lamiids</taxon>
        <taxon>Gentianales</taxon>
        <taxon>Apocynaceae</taxon>
        <taxon>Rauvolfioideae</taxon>
        <taxon>Vinceae</taxon>
        <taxon>Catharanthinae</taxon>
        <taxon>Catharanthus</taxon>
    </lineage>
</organism>
<evidence type="ECO:0000313" key="1">
    <source>
        <dbReference type="EMBL" id="KAI5682995.1"/>
    </source>
</evidence>
<accession>A0ACC0CDN5</accession>
<dbReference type="EMBL" id="CM044701">
    <property type="protein sequence ID" value="KAI5682995.1"/>
    <property type="molecule type" value="Genomic_DNA"/>
</dbReference>